<dbReference type="InterPro" id="IPR001841">
    <property type="entry name" value="Znf_RING"/>
</dbReference>
<evidence type="ECO:0000313" key="13">
    <source>
        <dbReference type="Proteomes" id="UP001304895"/>
    </source>
</evidence>
<evidence type="ECO:0000259" key="11">
    <source>
        <dbReference type="PROSITE" id="PS51873"/>
    </source>
</evidence>
<dbReference type="EMBL" id="MU853439">
    <property type="protein sequence ID" value="KAK4130247.1"/>
    <property type="molecule type" value="Genomic_DNA"/>
</dbReference>
<sequence>MVGKQECVVCTEMREPPRFPQTPLTSHCEHAPRTCLDCVSKTLRAQINAVPTVEPSCPECIGVLSYEAVQNYADRETRQRHDELCVHRVLQLDEDFVWCAAGCGSGQIHDGGLDQPIVKCGSCGGQTCFLHRVLWHTGMTCDEWSSLTEATSATSRASTETFLQRAQELRASKETIDRTTKPCPGCGWDIEKNGGW</sequence>
<reference evidence="12" key="1">
    <citation type="journal article" date="2023" name="Mol. Phylogenet. Evol.">
        <title>Genome-scale phylogeny and comparative genomics of the fungal order Sordariales.</title>
        <authorList>
            <person name="Hensen N."/>
            <person name="Bonometti L."/>
            <person name="Westerberg I."/>
            <person name="Brannstrom I.O."/>
            <person name="Guillou S."/>
            <person name="Cros-Aarteil S."/>
            <person name="Calhoun S."/>
            <person name="Haridas S."/>
            <person name="Kuo A."/>
            <person name="Mondo S."/>
            <person name="Pangilinan J."/>
            <person name="Riley R."/>
            <person name="LaButti K."/>
            <person name="Andreopoulos B."/>
            <person name="Lipzen A."/>
            <person name="Chen C."/>
            <person name="Yan M."/>
            <person name="Daum C."/>
            <person name="Ng V."/>
            <person name="Clum A."/>
            <person name="Steindorff A."/>
            <person name="Ohm R.A."/>
            <person name="Martin F."/>
            <person name="Silar P."/>
            <person name="Natvig D.O."/>
            <person name="Lalanne C."/>
            <person name="Gautier V."/>
            <person name="Ament-Velasquez S.L."/>
            <person name="Kruys A."/>
            <person name="Hutchinson M.I."/>
            <person name="Powell A.J."/>
            <person name="Barry K."/>
            <person name="Miller A.N."/>
            <person name="Grigoriev I.V."/>
            <person name="Debuchy R."/>
            <person name="Gladieux P."/>
            <person name="Hiltunen Thoren M."/>
            <person name="Johannesson H."/>
        </authorList>
    </citation>
    <scope>NUCLEOTIDE SEQUENCE</scope>
    <source>
        <strain evidence="12">CBS 123565</strain>
    </source>
</reference>
<keyword evidence="8" id="KW-0862">Zinc</keyword>
<evidence type="ECO:0000256" key="9">
    <source>
        <dbReference type="PROSITE-ProRule" id="PRU00175"/>
    </source>
</evidence>
<evidence type="ECO:0000259" key="10">
    <source>
        <dbReference type="PROSITE" id="PS50089"/>
    </source>
</evidence>
<dbReference type="SMART" id="SM00647">
    <property type="entry name" value="IBR"/>
    <property type="match status" value="1"/>
</dbReference>
<feature type="domain" description="RING-type" evidence="10">
    <location>
        <begin position="7"/>
        <end position="60"/>
    </location>
</feature>
<feature type="domain" description="RING-type" evidence="11">
    <location>
        <begin position="3"/>
        <end position="196"/>
    </location>
</feature>
<dbReference type="EC" id="2.3.2.31" evidence="2"/>
<dbReference type="InterPro" id="IPR044066">
    <property type="entry name" value="TRIAD_supradom"/>
</dbReference>
<keyword evidence="3" id="KW-0808">Transferase</keyword>
<evidence type="ECO:0000313" key="12">
    <source>
        <dbReference type="EMBL" id="KAK4130247.1"/>
    </source>
</evidence>
<dbReference type="GO" id="GO:0061630">
    <property type="term" value="F:ubiquitin protein ligase activity"/>
    <property type="evidence" value="ECO:0007669"/>
    <property type="project" value="UniProtKB-EC"/>
</dbReference>
<dbReference type="Gene3D" id="1.20.120.1750">
    <property type="match status" value="1"/>
</dbReference>
<gene>
    <name evidence="12" type="ORF">BT67DRAFT_391613</name>
</gene>
<organism evidence="12 13">
    <name type="scientific">Trichocladium antarcticum</name>
    <dbReference type="NCBI Taxonomy" id="1450529"/>
    <lineage>
        <taxon>Eukaryota</taxon>
        <taxon>Fungi</taxon>
        <taxon>Dikarya</taxon>
        <taxon>Ascomycota</taxon>
        <taxon>Pezizomycotina</taxon>
        <taxon>Sordariomycetes</taxon>
        <taxon>Sordariomycetidae</taxon>
        <taxon>Sordariales</taxon>
        <taxon>Chaetomiaceae</taxon>
        <taxon>Trichocladium</taxon>
    </lineage>
</organism>
<dbReference type="PANTHER" id="PTHR11685">
    <property type="entry name" value="RBR FAMILY RING FINGER AND IBR DOMAIN-CONTAINING"/>
    <property type="match status" value="1"/>
</dbReference>
<keyword evidence="4" id="KW-0479">Metal-binding</keyword>
<dbReference type="PROSITE" id="PS51873">
    <property type="entry name" value="TRIAD"/>
    <property type="match status" value="1"/>
</dbReference>
<proteinExistence type="predicted"/>
<evidence type="ECO:0000256" key="4">
    <source>
        <dbReference type="ARBA" id="ARBA00022723"/>
    </source>
</evidence>
<comment type="catalytic activity">
    <reaction evidence="1">
        <text>[E2 ubiquitin-conjugating enzyme]-S-ubiquitinyl-L-cysteine + [acceptor protein]-L-lysine = [E2 ubiquitin-conjugating enzyme]-L-cysteine + [acceptor protein]-N(6)-ubiquitinyl-L-lysine.</text>
        <dbReference type="EC" id="2.3.2.31"/>
    </reaction>
</comment>
<keyword evidence="7" id="KW-0833">Ubl conjugation pathway</keyword>
<evidence type="ECO:0000256" key="2">
    <source>
        <dbReference type="ARBA" id="ARBA00012251"/>
    </source>
</evidence>
<dbReference type="InterPro" id="IPR013083">
    <property type="entry name" value="Znf_RING/FYVE/PHD"/>
</dbReference>
<evidence type="ECO:0000256" key="8">
    <source>
        <dbReference type="ARBA" id="ARBA00022833"/>
    </source>
</evidence>
<evidence type="ECO:0000256" key="7">
    <source>
        <dbReference type="ARBA" id="ARBA00022786"/>
    </source>
</evidence>
<name>A0AAN6UC10_9PEZI</name>
<dbReference type="AlphaFoldDB" id="A0AAN6UC10"/>
<dbReference type="CDD" id="cd20335">
    <property type="entry name" value="BRcat_RBR"/>
    <property type="match status" value="1"/>
</dbReference>
<dbReference type="GO" id="GO:0008270">
    <property type="term" value="F:zinc ion binding"/>
    <property type="evidence" value="ECO:0007669"/>
    <property type="project" value="UniProtKB-KW"/>
</dbReference>
<keyword evidence="5" id="KW-0677">Repeat</keyword>
<dbReference type="GO" id="GO:0016567">
    <property type="term" value="P:protein ubiquitination"/>
    <property type="evidence" value="ECO:0007669"/>
    <property type="project" value="InterPro"/>
</dbReference>
<dbReference type="Gene3D" id="3.30.40.10">
    <property type="entry name" value="Zinc/RING finger domain, C3HC4 (zinc finger)"/>
    <property type="match status" value="1"/>
</dbReference>
<dbReference type="InterPro" id="IPR002867">
    <property type="entry name" value="IBR_dom"/>
</dbReference>
<evidence type="ECO:0000256" key="3">
    <source>
        <dbReference type="ARBA" id="ARBA00022679"/>
    </source>
</evidence>
<evidence type="ECO:0000256" key="1">
    <source>
        <dbReference type="ARBA" id="ARBA00001798"/>
    </source>
</evidence>
<dbReference type="SUPFAM" id="SSF57850">
    <property type="entry name" value="RING/U-box"/>
    <property type="match status" value="2"/>
</dbReference>
<reference evidence="12" key="2">
    <citation type="submission" date="2023-05" db="EMBL/GenBank/DDBJ databases">
        <authorList>
            <consortium name="Lawrence Berkeley National Laboratory"/>
            <person name="Steindorff A."/>
            <person name="Hensen N."/>
            <person name="Bonometti L."/>
            <person name="Westerberg I."/>
            <person name="Brannstrom I.O."/>
            <person name="Guillou S."/>
            <person name="Cros-Aarteil S."/>
            <person name="Calhoun S."/>
            <person name="Haridas S."/>
            <person name="Kuo A."/>
            <person name="Mondo S."/>
            <person name="Pangilinan J."/>
            <person name="Riley R."/>
            <person name="Labutti K."/>
            <person name="Andreopoulos B."/>
            <person name="Lipzen A."/>
            <person name="Chen C."/>
            <person name="Yanf M."/>
            <person name="Daum C."/>
            <person name="Ng V."/>
            <person name="Clum A."/>
            <person name="Ohm R."/>
            <person name="Martin F."/>
            <person name="Silar P."/>
            <person name="Natvig D."/>
            <person name="Lalanne C."/>
            <person name="Gautier V."/>
            <person name="Ament-Velasquez S.L."/>
            <person name="Kruys A."/>
            <person name="Hutchinson M.I."/>
            <person name="Powell A.J."/>
            <person name="Barry K."/>
            <person name="Miller A.N."/>
            <person name="Grigoriev I.V."/>
            <person name="Debuchy R."/>
            <person name="Gladieux P."/>
            <person name="Thoren M.H."/>
            <person name="Johannesson H."/>
        </authorList>
    </citation>
    <scope>NUCLEOTIDE SEQUENCE</scope>
    <source>
        <strain evidence="12">CBS 123565</strain>
    </source>
</reference>
<evidence type="ECO:0000256" key="6">
    <source>
        <dbReference type="ARBA" id="ARBA00022771"/>
    </source>
</evidence>
<dbReference type="Pfam" id="PF01485">
    <property type="entry name" value="IBR"/>
    <property type="match status" value="1"/>
</dbReference>
<dbReference type="PROSITE" id="PS50089">
    <property type="entry name" value="ZF_RING_2"/>
    <property type="match status" value="1"/>
</dbReference>
<keyword evidence="6 9" id="KW-0863">Zinc-finger</keyword>
<dbReference type="Proteomes" id="UP001304895">
    <property type="component" value="Unassembled WGS sequence"/>
</dbReference>
<keyword evidence="13" id="KW-1185">Reference proteome</keyword>
<protein>
    <recommendedName>
        <fullName evidence="2">RBR-type E3 ubiquitin transferase</fullName>
        <ecNumber evidence="2">2.3.2.31</ecNumber>
    </recommendedName>
</protein>
<accession>A0AAN6UC10</accession>
<evidence type="ECO:0000256" key="5">
    <source>
        <dbReference type="ARBA" id="ARBA00022737"/>
    </source>
</evidence>
<comment type="caution">
    <text evidence="12">The sequence shown here is derived from an EMBL/GenBank/DDBJ whole genome shotgun (WGS) entry which is preliminary data.</text>
</comment>
<dbReference type="InterPro" id="IPR031127">
    <property type="entry name" value="E3_UB_ligase_RBR"/>
</dbReference>